<keyword evidence="3" id="KW-1185">Reference proteome</keyword>
<dbReference type="InterPro" id="IPR051200">
    <property type="entry name" value="Host-pathogen_enzymatic-act"/>
</dbReference>
<proteinExistence type="predicted"/>
<gene>
    <name evidence="2" type="ORF">SAMN04487989_103251</name>
</gene>
<evidence type="ECO:0000313" key="3">
    <source>
        <dbReference type="Proteomes" id="UP000198705"/>
    </source>
</evidence>
<dbReference type="PROSITE" id="PS51257">
    <property type="entry name" value="PROKAR_LIPOPROTEIN"/>
    <property type="match status" value="1"/>
</dbReference>
<evidence type="ECO:0000256" key="1">
    <source>
        <dbReference type="SAM" id="SignalP"/>
    </source>
</evidence>
<dbReference type="Proteomes" id="UP000198705">
    <property type="component" value="Unassembled WGS sequence"/>
</dbReference>
<protein>
    <submittedName>
        <fullName evidence="2">40-residue YVTN family beta-propeller repeat-containing protein</fullName>
    </submittedName>
</protein>
<feature type="signal peptide" evidence="1">
    <location>
        <begin position="1"/>
        <end position="23"/>
    </location>
</feature>
<name>A0A1I5BN62_9FLAO</name>
<sequence>MKHVIKFLTFSLLFAFVFTSCSSDDDNFIETPTTLGEYDNGILVSAEGGSAQTGSVSYISNAYSTIENTIFSNANAEDLGTYVQSVGFNGATAYIIVDNNNIHVVNRYTFLKEATITTGLNLPRFMVFSNGKGYVTNWGDGFDTTDDFIAVINLETNLVETTIPIAEGPEQMVVYANKLYVSHKGGYNTNNIISVVDLETNVVSNIVVNDVPDEMIINNARELIVLCEGNPSGTGNETEGSITKIDLSTDTVSDTFAFADGVHPSLMSYSNGNLYFTANNAVYKMADFETTLPTTPIINLGNITTYGMAVKADKLYVTDAKDYNSLGDFLVYDLNSNIKIHTFEVGLVPSKIYFN</sequence>
<dbReference type="OrthoDB" id="9773938at2"/>
<dbReference type="Gene3D" id="2.130.10.10">
    <property type="entry name" value="YVTN repeat-like/Quinoprotein amine dehydrogenase"/>
    <property type="match status" value="1"/>
</dbReference>
<dbReference type="InterPro" id="IPR015943">
    <property type="entry name" value="WD40/YVTN_repeat-like_dom_sf"/>
</dbReference>
<dbReference type="EMBL" id="FOVN01000003">
    <property type="protein sequence ID" value="SFN76195.1"/>
    <property type="molecule type" value="Genomic_DNA"/>
</dbReference>
<evidence type="ECO:0000313" key="2">
    <source>
        <dbReference type="EMBL" id="SFN76195.1"/>
    </source>
</evidence>
<dbReference type="RefSeq" id="WP_092208088.1">
    <property type="nucleotide sequence ID" value="NZ_FOVN01000003.1"/>
</dbReference>
<dbReference type="STRING" id="649333.SAMN04487989_103251"/>
<dbReference type="SUPFAM" id="SSF63825">
    <property type="entry name" value="YWTD domain"/>
    <property type="match status" value="1"/>
</dbReference>
<dbReference type="PANTHER" id="PTHR47197:SF3">
    <property type="entry name" value="DIHYDRO-HEME D1 DEHYDROGENASE"/>
    <property type="match status" value="1"/>
</dbReference>
<reference evidence="3" key="1">
    <citation type="submission" date="2016-10" db="EMBL/GenBank/DDBJ databases">
        <authorList>
            <person name="Varghese N."/>
            <person name="Submissions S."/>
        </authorList>
    </citation>
    <scope>NUCLEOTIDE SEQUENCE [LARGE SCALE GENOMIC DNA]</scope>
    <source>
        <strain evidence="3">DSM 23925</strain>
    </source>
</reference>
<organism evidence="2 3">
    <name type="scientific">Bizionia echini</name>
    <dbReference type="NCBI Taxonomy" id="649333"/>
    <lineage>
        <taxon>Bacteria</taxon>
        <taxon>Pseudomonadati</taxon>
        <taxon>Bacteroidota</taxon>
        <taxon>Flavobacteriia</taxon>
        <taxon>Flavobacteriales</taxon>
        <taxon>Flavobacteriaceae</taxon>
        <taxon>Bizionia</taxon>
    </lineage>
</organism>
<keyword evidence="1" id="KW-0732">Signal</keyword>
<accession>A0A1I5BN62</accession>
<feature type="chain" id="PRO_5011693680" evidence="1">
    <location>
        <begin position="24"/>
        <end position="355"/>
    </location>
</feature>
<dbReference type="AlphaFoldDB" id="A0A1I5BN62"/>
<dbReference type="PANTHER" id="PTHR47197">
    <property type="entry name" value="PROTEIN NIRF"/>
    <property type="match status" value="1"/>
</dbReference>